<evidence type="ECO:0000313" key="7">
    <source>
        <dbReference type="Proteomes" id="UP001595851"/>
    </source>
</evidence>
<name>A0ABV8GEF2_9ACTN</name>
<keyword evidence="3" id="KW-0804">Transcription</keyword>
<dbReference type="InterPro" id="IPR011008">
    <property type="entry name" value="Dimeric_a/b-barrel"/>
</dbReference>
<accession>A0ABV8GEF2</accession>
<dbReference type="PRINTS" id="PR00033">
    <property type="entry name" value="HTHASNC"/>
</dbReference>
<dbReference type="InterPro" id="IPR000485">
    <property type="entry name" value="AsnC-type_HTH_dom"/>
</dbReference>
<dbReference type="InterPro" id="IPR036388">
    <property type="entry name" value="WH-like_DNA-bd_sf"/>
</dbReference>
<gene>
    <name evidence="6" type="ORF">ACFOY2_34215</name>
</gene>
<proteinExistence type="predicted"/>
<dbReference type="PANTHER" id="PTHR30154">
    <property type="entry name" value="LEUCINE-RESPONSIVE REGULATORY PROTEIN"/>
    <property type="match status" value="1"/>
</dbReference>
<keyword evidence="1" id="KW-0805">Transcription regulation</keyword>
<dbReference type="InterPro" id="IPR019887">
    <property type="entry name" value="Tscrpt_reg_AsnC/Lrp_C"/>
</dbReference>
<evidence type="ECO:0000256" key="4">
    <source>
        <dbReference type="SAM" id="MobiDB-lite"/>
    </source>
</evidence>
<dbReference type="SUPFAM" id="SSF46785">
    <property type="entry name" value="Winged helix' DNA-binding domain"/>
    <property type="match status" value="1"/>
</dbReference>
<sequence length="178" mass="19117">MDEQPRAGRGLDELDARLLVTMRAHPRIGLTELARLLGVARGTVQARVEKLTARGVIEDFGPTVSPARAGYPILAFVWLQIAQGRLEEAVAALGAVPQILEVHGTSGQHDLLCRVVARSTDHLQEIIAHILASPAVQRTDTTISLSTQIPYRIAPLLEGGTPRATRHPAAAGEQPEPL</sequence>
<dbReference type="EMBL" id="JBHSBI010000021">
    <property type="protein sequence ID" value="MFC4012332.1"/>
    <property type="molecule type" value="Genomic_DNA"/>
</dbReference>
<dbReference type="Proteomes" id="UP001595851">
    <property type="component" value="Unassembled WGS sequence"/>
</dbReference>
<evidence type="ECO:0000313" key="6">
    <source>
        <dbReference type="EMBL" id="MFC4012332.1"/>
    </source>
</evidence>
<comment type="caution">
    <text evidence="6">The sequence shown here is derived from an EMBL/GenBank/DDBJ whole genome shotgun (WGS) entry which is preliminary data.</text>
</comment>
<feature type="region of interest" description="Disordered" evidence="4">
    <location>
        <begin position="158"/>
        <end position="178"/>
    </location>
</feature>
<keyword evidence="2" id="KW-0238">DNA-binding</keyword>
<reference evidence="7" key="1">
    <citation type="journal article" date="2019" name="Int. J. Syst. Evol. Microbiol.">
        <title>The Global Catalogue of Microorganisms (GCM) 10K type strain sequencing project: providing services to taxonomists for standard genome sequencing and annotation.</title>
        <authorList>
            <consortium name="The Broad Institute Genomics Platform"/>
            <consortium name="The Broad Institute Genome Sequencing Center for Infectious Disease"/>
            <person name="Wu L."/>
            <person name="Ma J."/>
        </authorList>
    </citation>
    <scope>NUCLEOTIDE SEQUENCE [LARGE SCALE GENOMIC DNA]</scope>
    <source>
        <strain evidence="7">TBRC 1276</strain>
    </source>
</reference>
<dbReference type="RefSeq" id="WP_379532250.1">
    <property type="nucleotide sequence ID" value="NZ_JBHSBI010000021.1"/>
</dbReference>
<dbReference type="InterPro" id="IPR019888">
    <property type="entry name" value="Tscrpt_reg_AsnC-like"/>
</dbReference>
<dbReference type="SMART" id="SM00344">
    <property type="entry name" value="HTH_ASNC"/>
    <property type="match status" value="1"/>
</dbReference>
<dbReference type="InterPro" id="IPR036390">
    <property type="entry name" value="WH_DNA-bd_sf"/>
</dbReference>
<dbReference type="PANTHER" id="PTHR30154:SF34">
    <property type="entry name" value="TRANSCRIPTIONAL REGULATOR AZLB"/>
    <property type="match status" value="1"/>
</dbReference>
<evidence type="ECO:0000256" key="1">
    <source>
        <dbReference type="ARBA" id="ARBA00023015"/>
    </source>
</evidence>
<dbReference type="Gene3D" id="3.30.70.920">
    <property type="match status" value="1"/>
</dbReference>
<dbReference type="Pfam" id="PF01037">
    <property type="entry name" value="AsnC_trans_reg"/>
    <property type="match status" value="1"/>
</dbReference>
<evidence type="ECO:0000256" key="2">
    <source>
        <dbReference type="ARBA" id="ARBA00023125"/>
    </source>
</evidence>
<keyword evidence="7" id="KW-1185">Reference proteome</keyword>
<evidence type="ECO:0000256" key="3">
    <source>
        <dbReference type="ARBA" id="ARBA00023163"/>
    </source>
</evidence>
<dbReference type="Gene3D" id="1.10.10.10">
    <property type="entry name" value="Winged helix-like DNA-binding domain superfamily/Winged helix DNA-binding domain"/>
    <property type="match status" value="1"/>
</dbReference>
<evidence type="ECO:0000259" key="5">
    <source>
        <dbReference type="PROSITE" id="PS50956"/>
    </source>
</evidence>
<feature type="domain" description="HTH asnC-type" evidence="5">
    <location>
        <begin position="11"/>
        <end position="72"/>
    </location>
</feature>
<organism evidence="6 7">
    <name type="scientific">Nonomuraea purpurea</name>
    <dbReference type="NCBI Taxonomy" id="1849276"/>
    <lineage>
        <taxon>Bacteria</taxon>
        <taxon>Bacillati</taxon>
        <taxon>Actinomycetota</taxon>
        <taxon>Actinomycetes</taxon>
        <taxon>Streptosporangiales</taxon>
        <taxon>Streptosporangiaceae</taxon>
        <taxon>Nonomuraea</taxon>
    </lineage>
</organism>
<dbReference type="PROSITE" id="PS50956">
    <property type="entry name" value="HTH_ASNC_2"/>
    <property type="match status" value="1"/>
</dbReference>
<protein>
    <submittedName>
        <fullName evidence="6">Lrp/AsnC family transcriptional regulator</fullName>
    </submittedName>
</protein>
<dbReference type="Pfam" id="PF13404">
    <property type="entry name" value="HTH_AsnC-type"/>
    <property type="match status" value="1"/>
</dbReference>
<dbReference type="SUPFAM" id="SSF54909">
    <property type="entry name" value="Dimeric alpha+beta barrel"/>
    <property type="match status" value="1"/>
</dbReference>